<evidence type="ECO:0000259" key="2">
    <source>
        <dbReference type="Pfam" id="PF01521"/>
    </source>
</evidence>
<dbReference type="InterPro" id="IPR035903">
    <property type="entry name" value="HesB-like_dom_sf"/>
</dbReference>
<evidence type="ECO:0000313" key="3">
    <source>
        <dbReference type="Proteomes" id="UP000694853"/>
    </source>
</evidence>
<dbReference type="Proteomes" id="UP000694853">
    <property type="component" value="Unplaced"/>
</dbReference>
<protein>
    <submittedName>
        <fullName evidence="4">Iron-sulfur assembly protein IscA, chloroplastic isoform X1</fullName>
    </submittedName>
</protein>
<feature type="domain" description="Core" evidence="2">
    <location>
        <begin position="64"/>
        <end position="124"/>
    </location>
</feature>
<keyword evidence="1" id="KW-0472">Membrane</keyword>
<proteinExistence type="predicted"/>
<keyword evidence="1" id="KW-1133">Transmembrane helix</keyword>
<dbReference type="Gene3D" id="2.60.300.12">
    <property type="entry name" value="HesB-like domain"/>
    <property type="match status" value="1"/>
</dbReference>
<keyword evidence="3" id="KW-1185">Reference proteome</keyword>
<dbReference type="SUPFAM" id="SSF89360">
    <property type="entry name" value="HesB-like domain"/>
    <property type="match status" value="1"/>
</dbReference>
<dbReference type="InterPro" id="IPR000361">
    <property type="entry name" value="ATAP_core_dom"/>
</dbReference>
<feature type="transmembrane region" description="Helical" evidence="1">
    <location>
        <begin position="144"/>
        <end position="166"/>
    </location>
</feature>
<dbReference type="OrthoDB" id="333486at2759"/>
<keyword evidence="1" id="KW-0812">Transmembrane</keyword>
<evidence type="ECO:0000313" key="4">
    <source>
        <dbReference type="RefSeq" id="XP_027365810.1"/>
    </source>
</evidence>
<sequence length="196" mass="21786">MAFSAITTHCSQFVRLRISFPQTQTQTSVSFGFSPPNLRRLKPLSIRSVSLPATPASGSLAPAISLTDNALKHLNKMRSERNEDLCLRIGVKQGGCSGMSYTMDFENMANTRPDDSIIEYEGFLIGMIHNLFLIINIYNPQGGLNLLFLFGGVKIFGMLWLHPLYICNFSVWFVKLANALHMTNCDTVTSGVKLFS</sequence>
<dbReference type="AlphaFoldDB" id="A0A8B8MB73"/>
<dbReference type="PANTHER" id="PTHR47265">
    <property type="entry name" value="IRON-SULFUR ASSEMBLY PROTEIN ISCA, CHLOROPLASTIC"/>
    <property type="match status" value="1"/>
</dbReference>
<dbReference type="GeneID" id="113872451"/>
<dbReference type="GO" id="GO:0030674">
    <property type="term" value="F:protein-macromolecule adaptor activity"/>
    <property type="evidence" value="ECO:0007669"/>
    <property type="project" value="TreeGrafter"/>
</dbReference>
<reference evidence="4" key="2">
    <citation type="submission" date="2025-08" db="UniProtKB">
        <authorList>
            <consortium name="RefSeq"/>
        </authorList>
    </citation>
    <scope>IDENTIFICATION</scope>
    <source>
        <tissue evidence="4">Young leaves</tissue>
    </source>
</reference>
<dbReference type="KEGG" id="aprc:113872451"/>
<dbReference type="Pfam" id="PF01521">
    <property type="entry name" value="Fe-S_biosyn"/>
    <property type="match status" value="1"/>
</dbReference>
<evidence type="ECO:0000256" key="1">
    <source>
        <dbReference type="SAM" id="Phobius"/>
    </source>
</evidence>
<dbReference type="GO" id="GO:0009570">
    <property type="term" value="C:chloroplast stroma"/>
    <property type="evidence" value="ECO:0007669"/>
    <property type="project" value="TreeGrafter"/>
</dbReference>
<name>A0A8B8MB73_ABRPR</name>
<accession>A0A8B8MB73</accession>
<dbReference type="GO" id="GO:0051536">
    <property type="term" value="F:iron-sulfur cluster binding"/>
    <property type="evidence" value="ECO:0007669"/>
    <property type="project" value="InterPro"/>
</dbReference>
<dbReference type="InterPro" id="IPR031108">
    <property type="entry name" value="IscA_plant_cyanobact"/>
</dbReference>
<dbReference type="RefSeq" id="XP_027365810.1">
    <property type="nucleotide sequence ID" value="XM_027510009.1"/>
</dbReference>
<gene>
    <name evidence="4" type="primary">LOC113872451</name>
</gene>
<organism evidence="3 4">
    <name type="scientific">Abrus precatorius</name>
    <name type="common">Indian licorice</name>
    <name type="synonym">Glycine abrus</name>
    <dbReference type="NCBI Taxonomy" id="3816"/>
    <lineage>
        <taxon>Eukaryota</taxon>
        <taxon>Viridiplantae</taxon>
        <taxon>Streptophyta</taxon>
        <taxon>Embryophyta</taxon>
        <taxon>Tracheophyta</taxon>
        <taxon>Spermatophyta</taxon>
        <taxon>Magnoliopsida</taxon>
        <taxon>eudicotyledons</taxon>
        <taxon>Gunneridae</taxon>
        <taxon>Pentapetalae</taxon>
        <taxon>rosids</taxon>
        <taxon>fabids</taxon>
        <taxon>Fabales</taxon>
        <taxon>Fabaceae</taxon>
        <taxon>Papilionoideae</taxon>
        <taxon>50 kb inversion clade</taxon>
        <taxon>NPAAA clade</taxon>
        <taxon>indigoferoid/millettioid clade</taxon>
        <taxon>Abreae</taxon>
        <taxon>Abrus</taxon>
    </lineage>
</organism>
<dbReference type="PANTHER" id="PTHR47265:SF1">
    <property type="entry name" value="IRON-SULFUR ASSEMBLY PROTEIN ISCA, CHLOROPLASTIC"/>
    <property type="match status" value="1"/>
</dbReference>
<dbReference type="GO" id="GO:0016226">
    <property type="term" value="P:iron-sulfur cluster assembly"/>
    <property type="evidence" value="ECO:0007669"/>
    <property type="project" value="InterPro"/>
</dbReference>
<reference evidence="3" key="1">
    <citation type="journal article" date="2019" name="Toxins">
        <title>Detection of Abrin-Like and Prepropulchellin-Like Toxin Genes and Transcripts Using Whole Genome Sequencing and Full-Length Transcript Sequencing of Abrus precatorius.</title>
        <authorList>
            <person name="Hovde B.T."/>
            <person name="Daligault H.E."/>
            <person name="Hanschen E.R."/>
            <person name="Kunde Y.A."/>
            <person name="Johnson M.B."/>
            <person name="Starkenburg S.R."/>
            <person name="Johnson S.L."/>
        </authorList>
    </citation>
    <scope>NUCLEOTIDE SEQUENCE [LARGE SCALE GENOMIC DNA]</scope>
</reference>